<gene>
    <name evidence="1" type="ORF">METZ01_LOCUS103360</name>
</gene>
<dbReference type="AlphaFoldDB" id="A0A381WD95"/>
<organism evidence="1">
    <name type="scientific">marine metagenome</name>
    <dbReference type="NCBI Taxonomy" id="408172"/>
    <lineage>
        <taxon>unclassified sequences</taxon>
        <taxon>metagenomes</taxon>
        <taxon>ecological metagenomes</taxon>
    </lineage>
</organism>
<sequence>MLALPIDREAPLTGGAISLGNVGCRAVKH</sequence>
<protein>
    <submittedName>
        <fullName evidence="1">Uncharacterized protein</fullName>
    </submittedName>
</protein>
<proteinExistence type="predicted"/>
<evidence type="ECO:0000313" key="1">
    <source>
        <dbReference type="EMBL" id="SVA50506.1"/>
    </source>
</evidence>
<accession>A0A381WD95</accession>
<name>A0A381WD95_9ZZZZ</name>
<reference evidence="1" key="1">
    <citation type="submission" date="2018-05" db="EMBL/GenBank/DDBJ databases">
        <authorList>
            <person name="Lanie J.A."/>
            <person name="Ng W.-L."/>
            <person name="Kazmierczak K.M."/>
            <person name="Andrzejewski T.M."/>
            <person name="Davidsen T.M."/>
            <person name="Wayne K.J."/>
            <person name="Tettelin H."/>
            <person name="Glass J.I."/>
            <person name="Rusch D."/>
            <person name="Podicherti R."/>
            <person name="Tsui H.-C.T."/>
            <person name="Winkler M.E."/>
        </authorList>
    </citation>
    <scope>NUCLEOTIDE SEQUENCE</scope>
</reference>
<dbReference type="EMBL" id="UINC01011441">
    <property type="protein sequence ID" value="SVA50506.1"/>
    <property type="molecule type" value="Genomic_DNA"/>
</dbReference>